<comment type="subcellular location">
    <subcellularLocation>
        <location evidence="1 12">Cytoplasm</location>
    </subcellularLocation>
</comment>
<keyword evidence="9 12" id="KW-0234">DNA repair</keyword>
<dbReference type="SUPFAM" id="SSF46600">
    <property type="entry name" value="C-terminal UvrC-binding domain of UvrB"/>
    <property type="match status" value="1"/>
</dbReference>
<dbReference type="GO" id="GO:0004518">
    <property type="term" value="F:nuclease activity"/>
    <property type="evidence" value="ECO:0007669"/>
    <property type="project" value="UniProtKB-KW"/>
</dbReference>
<feature type="domain" description="UVR" evidence="13">
    <location>
        <begin position="671"/>
        <end position="706"/>
    </location>
</feature>
<dbReference type="Gene3D" id="4.10.860.10">
    <property type="entry name" value="UVR domain"/>
    <property type="match status" value="1"/>
</dbReference>
<evidence type="ECO:0000256" key="1">
    <source>
        <dbReference type="ARBA" id="ARBA00004496"/>
    </source>
</evidence>
<dbReference type="AlphaFoldDB" id="A0A1G2CII4"/>
<name>A0A1G2CII4_9BACT</name>
<dbReference type="InterPro" id="IPR006935">
    <property type="entry name" value="Helicase/UvrB_N"/>
</dbReference>
<dbReference type="GO" id="GO:0006289">
    <property type="term" value="P:nucleotide-excision repair"/>
    <property type="evidence" value="ECO:0007669"/>
    <property type="project" value="InterPro"/>
</dbReference>
<evidence type="ECO:0000256" key="8">
    <source>
        <dbReference type="ARBA" id="ARBA00022881"/>
    </source>
</evidence>
<keyword evidence="12" id="KW-0742">SOS response</keyword>
<dbReference type="PROSITE" id="PS51192">
    <property type="entry name" value="HELICASE_ATP_BIND_1"/>
    <property type="match status" value="1"/>
</dbReference>
<dbReference type="GO" id="GO:0009432">
    <property type="term" value="P:SOS response"/>
    <property type="evidence" value="ECO:0007669"/>
    <property type="project" value="UniProtKB-KW"/>
</dbReference>
<dbReference type="GO" id="GO:0016887">
    <property type="term" value="F:ATP hydrolysis activity"/>
    <property type="evidence" value="ECO:0007669"/>
    <property type="project" value="InterPro"/>
</dbReference>
<evidence type="ECO:0000259" key="13">
    <source>
        <dbReference type="PROSITE" id="PS50151"/>
    </source>
</evidence>
<evidence type="ECO:0000256" key="5">
    <source>
        <dbReference type="ARBA" id="ARBA00022763"/>
    </source>
</evidence>
<dbReference type="InterPro" id="IPR001650">
    <property type="entry name" value="Helicase_C-like"/>
</dbReference>
<keyword evidence="4" id="KW-0547">Nucleotide-binding</keyword>
<dbReference type="EMBL" id="MHLB01000046">
    <property type="protein sequence ID" value="OGZ01216.1"/>
    <property type="molecule type" value="Genomic_DNA"/>
</dbReference>
<dbReference type="SUPFAM" id="SSF52540">
    <property type="entry name" value="P-loop containing nucleoside triphosphate hydrolases"/>
    <property type="match status" value="2"/>
</dbReference>
<evidence type="ECO:0000256" key="9">
    <source>
        <dbReference type="ARBA" id="ARBA00023204"/>
    </source>
</evidence>
<keyword evidence="7" id="KW-0067">ATP-binding</keyword>
<dbReference type="InterPro" id="IPR024759">
    <property type="entry name" value="UvrB_YAD/RRR_dom"/>
</dbReference>
<dbReference type="InterPro" id="IPR014001">
    <property type="entry name" value="Helicase_ATP-bd"/>
</dbReference>
<evidence type="ECO:0000256" key="2">
    <source>
        <dbReference type="ARBA" id="ARBA00008533"/>
    </source>
</evidence>
<dbReference type="InterPro" id="IPR001943">
    <property type="entry name" value="UVR_dom"/>
</dbReference>
<dbReference type="InterPro" id="IPR027417">
    <property type="entry name" value="P-loop_NTPase"/>
</dbReference>
<evidence type="ECO:0000313" key="17">
    <source>
        <dbReference type="Proteomes" id="UP000178348"/>
    </source>
</evidence>
<protein>
    <recommendedName>
        <fullName evidence="11 12">UvrABC system protein B</fullName>
    </recommendedName>
</protein>
<dbReference type="GO" id="GO:0005737">
    <property type="term" value="C:cytoplasm"/>
    <property type="evidence" value="ECO:0007669"/>
    <property type="project" value="UniProtKB-SubCell"/>
</dbReference>
<dbReference type="SMART" id="SM00490">
    <property type="entry name" value="HELICc"/>
    <property type="match status" value="1"/>
</dbReference>
<comment type="similarity">
    <text evidence="2 12">Belongs to the UvrB family.</text>
</comment>
<evidence type="ECO:0000256" key="6">
    <source>
        <dbReference type="ARBA" id="ARBA00022769"/>
    </source>
</evidence>
<evidence type="ECO:0000259" key="14">
    <source>
        <dbReference type="PROSITE" id="PS51192"/>
    </source>
</evidence>
<gene>
    <name evidence="16" type="ORF">A2946_03050</name>
</gene>
<dbReference type="Pfam" id="PF00271">
    <property type="entry name" value="Helicase_C"/>
    <property type="match status" value="1"/>
</dbReference>
<dbReference type="Pfam" id="PF02151">
    <property type="entry name" value="UVR"/>
    <property type="match status" value="1"/>
</dbReference>
<proteinExistence type="inferred from homology"/>
<evidence type="ECO:0000256" key="7">
    <source>
        <dbReference type="ARBA" id="ARBA00022840"/>
    </source>
</evidence>
<evidence type="ECO:0000256" key="4">
    <source>
        <dbReference type="ARBA" id="ARBA00022741"/>
    </source>
</evidence>
<dbReference type="NCBIfam" id="NF003673">
    <property type="entry name" value="PRK05298.1"/>
    <property type="match status" value="1"/>
</dbReference>
<keyword evidence="5 12" id="KW-0227">DNA damage</keyword>
<dbReference type="Pfam" id="PF17757">
    <property type="entry name" value="UvrB_inter"/>
    <property type="match status" value="1"/>
</dbReference>
<dbReference type="SMART" id="SM00487">
    <property type="entry name" value="DEXDc"/>
    <property type="match status" value="1"/>
</dbReference>
<keyword evidence="3" id="KW-0963">Cytoplasm</keyword>
<accession>A0A1G2CII4</accession>
<evidence type="ECO:0000256" key="11">
    <source>
        <dbReference type="ARBA" id="ARBA00029504"/>
    </source>
</evidence>
<comment type="subunit">
    <text evidence="10 12">Forms a heterotetramer with UvrA during the search for lesions. Interacts with UvrC in an incision complex.</text>
</comment>
<dbReference type="Proteomes" id="UP000178348">
    <property type="component" value="Unassembled WGS sequence"/>
</dbReference>
<dbReference type="NCBIfam" id="TIGR00631">
    <property type="entry name" value="uvrb"/>
    <property type="match status" value="1"/>
</dbReference>
<dbReference type="GO" id="GO:0003677">
    <property type="term" value="F:DNA binding"/>
    <property type="evidence" value="ECO:0007669"/>
    <property type="project" value="InterPro"/>
</dbReference>
<evidence type="ECO:0000256" key="12">
    <source>
        <dbReference type="RuleBase" id="RU003587"/>
    </source>
</evidence>
<dbReference type="GO" id="GO:0005524">
    <property type="term" value="F:ATP binding"/>
    <property type="evidence" value="ECO:0007669"/>
    <property type="project" value="UniProtKB-KW"/>
</dbReference>
<dbReference type="Pfam" id="PF04851">
    <property type="entry name" value="ResIII"/>
    <property type="match status" value="1"/>
</dbReference>
<dbReference type="PROSITE" id="PS51194">
    <property type="entry name" value="HELICASE_CTER"/>
    <property type="match status" value="1"/>
</dbReference>
<dbReference type="InterPro" id="IPR004807">
    <property type="entry name" value="UvrB"/>
</dbReference>
<dbReference type="CDD" id="cd18790">
    <property type="entry name" value="SF2_C_UvrB"/>
    <property type="match status" value="1"/>
</dbReference>
<comment type="caution">
    <text evidence="16">The sequence shown here is derived from an EMBL/GenBank/DDBJ whole genome shotgun (WGS) entry which is preliminary data.</text>
</comment>
<dbReference type="PANTHER" id="PTHR24029">
    <property type="entry name" value="UVRABC SYSTEM PROTEIN B"/>
    <property type="match status" value="1"/>
</dbReference>
<dbReference type="Pfam" id="PF12344">
    <property type="entry name" value="UvrB"/>
    <property type="match status" value="1"/>
</dbReference>
<feature type="domain" description="Helicase C-terminal" evidence="15">
    <location>
        <begin position="464"/>
        <end position="649"/>
    </location>
</feature>
<evidence type="ECO:0000256" key="3">
    <source>
        <dbReference type="ARBA" id="ARBA00022490"/>
    </source>
</evidence>
<evidence type="ECO:0000259" key="15">
    <source>
        <dbReference type="PROSITE" id="PS51194"/>
    </source>
</evidence>
<dbReference type="CDD" id="cd17916">
    <property type="entry name" value="DEXHc_UvrB"/>
    <property type="match status" value="1"/>
</dbReference>
<dbReference type="GO" id="GO:0009380">
    <property type="term" value="C:excinuclease repair complex"/>
    <property type="evidence" value="ECO:0007669"/>
    <property type="project" value="InterPro"/>
</dbReference>
<dbReference type="PANTHER" id="PTHR24029:SF0">
    <property type="entry name" value="UVRABC SYSTEM PROTEIN B"/>
    <property type="match status" value="1"/>
</dbReference>
<keyword evidence="6 12" id="KW-0228">DNA excision</keyword>
<evidence type="ECO:0000313" key="16">
    <source>
        <dbReference type="EMBL" id="OGZ01216.1"/>
    </source>
</evidence>
<dbReference type="Gene3D" id="3.40.50.300">
    <property type="entry name" value="P-loop containing nucleotide triphosphate hydrolases"/>
    <property type="match status" value="3"/>
</dbReference>
<sequence length="713" mass="80159">MQFELISENKPAGDQPKAIDALVRGLQKGYGHQTLLGVTGSGKTFTVANVIARMQKPALVIAHNKTLAAQLCNEFRELFPKNAVHYFVSYYDYYQPEAYLPSSDTYIGKEAMINEEIDRLRHAATAALLTRRDVIIVASVSCIYGLGAPETYRENIFHFQTGDTIDRKEFVRKLIQLQFHRTNSDLKRGTFRLRGDNWEIMPPDREVIYNLSAKGGSASGGELSAGKIIIDKIYEIDPVQGFVPGKTPVVPEIYVAPAKHFITGVSDRARAVLSIKEELAERLKYFEKEKKYLEAERLERRTKFDIAMIREVGYCHGIENYSRPLSGRPAGEAPDTLLDYFPHKEDSGEPDFLTVIDESHVTVPQIGGMYHGDASRKKTLIEYGFRLPSAADNRPLRFSEFEKRVGQVIYTSATPGLYEFEKCDVKIVRDGLREVRVSPRLVEQIIRPTGLVDPKITLLPARGQINDLIPRIEERVALKERVLVTTLTKKMAEDLAAYLEGREIGGGERSRTTNKSSVVSRKLKVAYLHSDVKTLDRIRILTDLRKGNFDVLVGVNLLREGLDLPEVSLVAILDADKEGFLRSETSLIQTIGRAARNVRGEVLIYADKITGSISRAVKETDRRREIQLAYNKKHGITPKTIVKTIRDILPNVEEILKLEMKPIPKSKTALQKLIADKTREMKEAAKQLDFELAAILRDEIGALTKKAKAKVSG</sequence>
<organism evidence="16 17">
    <name type="scientific">Candidatus Liptonbacteria bacterium RIFCSPLOWO2_01_FULL_53_13</name>
    <dbReference type="NCBI Taxonomy" id="1798651"/>
    <lineage>
        <taxon>Bacteria</taxon>
        <taxon>Candidatus Liptoniibacteriota</taxon>
    </lineage>
</organism>
<dbReference type="PROSITE" id="PS50151">
    <property type="entry name" value="UVR"/>
    <property type="match status" value="1"/>
</dbReference>
<evidence type="ECO:0000256" key="10">
    <source>
        <dbReference type="ARBA" id="ARBA00026033"/>
    </source>
</evidence>
<keyword evidence="8 12" id="KW-0267">Excision nuclease</keyword>
<feature type="domain" description="Helicase ATP-binding" evidence="14">
    <location>
        <begin position="24"/>
        <end position="183"/>
    </location>
</feature>
<dbReference type="InterPro" id="IPR036876">
    <property type="entry name" value="UVR_dom_sf"/>
</dbReference>
<reference evidence="16 17" key="1">
    <citation type="journal article" date="2016" name="Nat. Commun.">
        <title>Thousands of microbial genomes shed light on interconnected biogeochemical processes in an aquifer system.</title>
        <authorList>
            <person name="Anantharaman K."/>
            <person name="Brown C.T."/>
            <person name="Hug L.A."/>
            <person name="Sharon I."/>
            <person name="Castelle C.J."/>
            <person name="Probst A.J."/>
            <person name="Thomas B.C."/>
            <person name="Singh A."/>
            <person name="Wilkins M.J."/>
            <person name="Karaoz U."/>
            <person name="Brodie E.L."/>
            <person name="Williams K.H."/>
            <person name="Hubbard S.S."/>
            <person name="Banfield J.F."/>
        </authorList>
    </citation>
    <scope>NUCLEOTIDE SEQUENCE [LARGE SCALE GENOMIC DNA]</scope>
</reference>
<dbReference type="InterPro" id="IPR041471">
    <property type="entry name" value="UvrB_inter"/>
</dbReference>